<gene>
    <name evidence="1" type="ORF">ACFQVD_26775</name>
</gene>
<sequence length="190" mass="21197">MGTNPPDATPARVRAVAASRIGTTLTDYDQHLTAGEKWCTDCKEWHSHAAFAKDASRSDGLQVKCREAAKKRPRKHRIITCTCCKREIPARTNEWCAACFIRWDQAGRPAAGPPLPRPIDEVNADRQAALARGRQTQLAMAAGRMEDFEFLLSTGETNRSALARRLGVQPSTVELYKTQLRRDQRKQVPA</sequence>
<dbReference type="RefSeq" id="WP_343981853.1">
    <property type="nucleotide sequence ID" value="NZ_BAAAGK010000233.1"/>
</dbReference>
<evidence type="ECO:0000313" key="1">
    <source>
        <dbReference type="EMBL" id="MFC7603724.1"/>
    </source>
</evidence>
<dbReference type="EMBL" id="JBHTEE010000001">
    <property type="protein sequence ID" value="MFC7603724.1"/>
    <property type="molecule type" value="Genomic_DNA"/>
</dbReference>
<dbReference type="Proteomes" id="UP001596514">
    <property type="component" value="Unassembled WGS sequence"/>
</dbReference>
<accession>A0ABW2T5M8</accession>
<comment type="caution">
    <text evidence="1">The sequence shown here is derived from an EMBL/GenBank/DDBJ whole genome shotgun (WGS) entry which is preliminary data.</text>
</comment>
<organism evidence="1 2">
    <name type="scientific">Streptosporangium amethystogenes subsp. fukuiense</name>
    <dbReference type="NCBI Taxonomy" id="698418"/>
    <lineage>
        <taxon>Bacteria</taxon>
        <taxon>Bacillati</taxon>
        <taxon>Actinomycetota</taxon>
        <taxon>Actinomycetes</taxon>
        <taxon>Streptosporangiales</taxon>
        <taxon>Streptosporangiaceae</taxon>
        <taxon>Streptosporangium</taxon>
    </lineage>
</organism>
<protein>
    <recommendedName>
        <fullName evidence="3">HTH luxR-type domain-containing protein</fullName>
    </recommendedName>
</protein>
<proteinExistence type="predicted"/>
<evidence type="ECO:0000313" key="2">
    <source>
        <dbReference type="Proteomes" id="UP001596514"/>
    </source>
</evidence>
<name>A0ABW2T5M8_9ACTN</name>
<keyword evidence="2" id="KW-1185">Reference proteome</keyword>
<reference evidence="2" key="1">
    <citation type="journal article" date="2019" name="Int. J. Syst. Evol. Microbiol.">
        <title>The Global Catalogue of Microorganisms (GCM) 10K type strain sequencing project: providing services to taxonomists for standard genome sequencing and annotation.</title>
        <authorList>
            <consortium name="The Broad Institute Genomics Platform"/>
            <consortium name="The Broad Institute Genome Sequencing Center for Infectious Disease"/>
            <person name="Wu L."/>
            <person name="Ma J."/>
        </authorList>
    </citation>
    <scope>NUCLEOTIDE SEQUENCE [LARGE SCALE GENOMIC DNA]</scope>
    <source>
        <strain evidence="2">JCM 10083</strain>
    </source>
</reference>
<evidence type="ECO:0008006" key="3">
    <source>
        <dbReference type="Google" id="ProtNLM"/>
    </source>
</evidence>